<comment type="caution">
    <text evidence="1">The sequence shown here is derived from an EMBL/GenBank/DDBJ whole genome shotgun (WGS) entry which is preliminary data.</text>
</comment>
<protein>
    <submittedName>
        <fullName evidence="1">G9071 protein</fullName>
    </submittedName>
</protein>
<reference evidence="1 2" key="1">
    <citation type="submission" date="2024-06" db="EMBL/GenBank/DDBJ databases">
        <authorList>
            <person name="Kraege A."/>
            <person name="Thomma B."/>
        </authorList>
    </citation>
    <scope>NUCLEOTIDE SEQUENCE [LARGE SCALE GENOMIC DNA]</scope>
</reference>
<evidence type="ECO:0000313" key="2">
    <source>
        <dbReference type="Proteomes" id="UP001497392"/>
    </source>
</evidence>
<proteinExistence type="predicted"/>
<organism evidence="1 2">
    <name type="scientific">Coccomyxa viridis</name>
    <dbReference type="NCBI Taxonomy" id="1274662"/>
    <lineage>
        <taxon>Eukaryota</taxon>
        <taxon>Viridiplantae</taxon>
        <taxon>Chlorophyta</taxon>
        <taxon>core chlorophytes</taxon>
        <taxon>Trebouxiophyceae</taxon>
        <taxon>Trebouxiophyceae incertae sedis</taxon>
        <taxon>Coccomyxaceae</taxon>
        <taxon>Coccomyxa</taxon>
    </lineage>
</organism>
<dbReference type="Proteomes" id="UP001497392">
    <property type="component" value="Unassembled WGS sequence"/>
</dbReference>
<evidence type="ECO:0000313" key="1">
    <source>
        <dbReference type="EMBL" id="CAL5226228.1"/>
    </source>
</evidence>
<accession>A0ABP1G8P6</accession>
<name>A0ABP1G8P6_9CHLO</name>
<sequence>MRDVQVADKSKNIKEWSLAEVEAGLRGTKTLCEYLSCDRPWTKPYFDTESYHDAQPTEEATQAILEHSLASVDKVKEDQDGYARCDVREVGRHGMDPKHGKFKVSFKMWVMGFKVEYPELARLIELKGVGGDGEGQLDLSVYKRPEQLVNCMGCCKGSLTLKGVKKLDERVLVALQPGLPWSTYLVQHLWGDERAIEMVKRNDRRLHLWEAVHKATQMVTDQWIMTEVCNVIMFFN</sequence>
<dbReference type="EMBL" id="CAXHTA020000016">
    <property type="protein sequence ID" value="CAL5226228.1"/>
    <property type="molecule type" value="Genomic_DNA"/>
</dbReference>
<gene>
    <name evidence="1" type="primary">g9071</name>
    <name evidence="1" type="ORF">VP750_LOCUS8134</name>
</gene>
<keyword evidence="2" id="KW-1185">Reference proteome</keyword>